<dbReference type="Proteomes" id="UP001209540">
    <property type="component" value="Unassembled WGS sequence"/>
</dbReference>
<evidence type="ECO:0000313" key="3">
    <source>
        <dbReference type="Proteomes" id="UP001209540"/>
    </source>
</evidence>
<protein>
    <submittedName>
        <fullName evidence="2">Uncharacterized protein</fullName>
    </submittedName>
</protein>
<feature type="region of interest" description="Disordered" evidence="1">
    <location>
        <begin position="137"/>
        <end position="159"/>
    </location>
</feature>
<dbReference type="EMBL" id="JAIXMP010000002">
    <property type="protein sequence ID" value="KAI9277272.1"/>
    <property type="molecule type" value="Genomic_DNA"/>
</dbReference>
<dbReference type="AlphaFoldDB" id="A0AAD5KPC6"/>
<name>A0AAD5KPC6_9FUNG</name>
<comment type="caution">
    <text evidence="2">The sequence shown here is derived from an EMBL/GenBank/DDBJ whole genome shotgun (WGS) entry which is preliminary data.</text>
</comment>
<evidence type="ECO:0000256" key="1">
    <source>
        <dbReference type="SAM" id="MobiDB-lite"/>
    </source>
</evidence>
<keyword evidence="3" id="KW-1185">Reference proteome</keyword>
<reference evidence="2" key="2">
    <citation type="submission" date="2023-02" db="EMBL/GenBank/DDBJ databases">
        <authorList>
            <consortium name="DOE Joint Genome Institute"/>
            <person name="Mondo S.J."/>
            <person name="Chang Y."/>
            <person name="Wang Y."/>
            <person name="Ahrendt S."/>
            <person name="Andreopoulos W."/>
            <person name="Barry K."/>
            <person name="Beard J."/>
            <person name="Benny G.L."/>
            <person name="Blankenship S."/>
            <person name="Bonito G."/>
            <person name="Cuomo C."/>
            <person name="Desiro A."/>
            <person name="Gervers K.A."/>
            <person name="Hundley H."/>
            <person name="Kuo A."/>
            <person name="LaButti K."/>
            <person name="Lang B.F."/>
            <person name="Lipzen A."/>
            <person name="O'Donnell K."/>
            <person name="Pangilinan J."/>
            <person name="Reynolds N."/>
            <person name="Sandor L."/>
            <person name="Smith M.W."/>
            <person name="Tsang A."/>
            <person name="Grigoriev I.V."/>
            <person name="Stajich J.E."/>
            <person name="Spatafora J.W."/>
        </authorList>
    </citation>
    <scope>NUCLEOTIDE SEQUENCE</scope>
    <source>
        <strain evidence="2">RSA 2281</strain>
    </source>
</reference>
<accession>A0AAD5KPC6</accession>
<feature type="compositionally biased region" description="Basic and acidic residues" evidence="1">
    <location>
        <begin position="148"/>
        <end position="158"/>
    </location>
</feature>
<reference evidence="2" key="1">
    <citation type="journal article" date="2022" name="IScience">
        <title>Evolution of zygomycete secretomes and the origins of terrestrial fungal ecologies.</title>
        <authorList>
            <person name="Chang Y."/>
            <person name="Wang Y."/>
            <person name="Mondo S."/>
            <person name="Ahrendt S."/>
            <person name="Andreopoulos W."/>
            <person name="Barry K."/>
            <person name="Beard J."/>
            <person name="Benny G.L."/>
            <person name="Blankenship S."/>
            <person name="Bonito G."/>
            <person name="Cuomo C."/>
            <person name="Desiro A."/>
            <person name="Gervers K.A."/>
            <person name="Hundley H."/>
            <person name="Kuo A."/>
            <person name="LaButti K."/>
            <person name="Lang B.F."/>
            <person name="Lipzen A."/>
            <person name="O'Donnell K."/>
            <person name="Pangilinan J."/>
            <person name="Reynolds N."/>
            <person name="Sandor L."/>
            <person name="Smith M.E."/>
            <person name="Tsang A."/>
            <person name="Grigoriev I.V."/>
            <person name="Stajich J.E."/>
            <person name="Spatafora J.W."/>
        </authorList>
    </citation>
    <scope>NUCLEOTIDE SEQUENCE</scope>
    <source>
        <strain evidence="2">RSA 2281</strain>
    </source>
</reference>
<sequence length="212" mass="24937">MYYFLQIQNTGPTSLDLIVCLCDVDNSTFGYYTKVIQGHNNNVTITVKSRSKISIWKKDWIIHTFDYIRLYVYIDESGALFAHPTRRNAHMFYSCTHHTDTIQKQVYYFIAAPPQRTDKTKCIENVLIKGHVQVQHQQRLKKTQKSNQEQRRQQKRSDSPIISSSLVDATIPYFSPIEYDEFIELFAVRFLLVSTTIVMSRTRSTRSHHHLR</sequence>
<gene>
    <name evidence="2" type="ORF">BDA99DRAFT_532343</name>
</gene>
<evidence type="ECO:0000313" key="2">
    <source>
        <dbReference type="EMBL" id="KAI9277272.1"/>
    </source>
</evidence>
<proteinExistence type="predicted"/>
<organism evidence="2 3">
    <name type="scientific">Phascolomyces articulosus</name>
    <dbReference type="NCBI Taxonomy" id="60185"/>
    <lineage>
        <taxon>Eukaryota</taxon>
        <taxon>Fungi</taxon>
        <taxon>Fungi incertae sedis</taxon>
        <taxon>Mucoromycota</taxon>
        <taxon>Mucoromycotina</taxon>
        <taxon>Mucoromycetes</taxon>
        <taxon>Mucorales</taxon>
        <taxon>Lichtheimiaceae</taxon>
        <taxon>Phascolomyces</taxon>
    </lineage>
</organism>